<evidence type="ECO:0000256" key="2">
    <source>
        <dbReference type="ARBA" id="ARBA00022833"/>
    </source>
</evidence>
<dbReference type="Gene3D" id="3.30.70.340">
    <property type="entry name" value="Metallocarboxypeptidase-like"/>
    <property type="match status" value="1"/>
</dbReference>
<dbReference type="AlphaFoldDB" id="A0A7R9FUN4"/>
<keyword evidence="5" id="KW-1185">Reference proteome</keyword>
<dbReference type="Pfam" id="PF02244">
    <property type="entry name" value="Propep_M14"/>
    <property type="match status" value="1"/>
</dbReference>
<dbReference type="EMBL" id="LR946481">
    <property type="protein sequence ID" value="CAD7255686.1"/>
    <property type="molecule type" value="Genomic_DNA"/>
</dbReference>
<evidence type="ECO:0000259" key="3">
    <source>
        <dbReference type="Pfam" id="PF02244"/>
    </source>
</evidence>
<dbReference type="GO" id="GO:0046872">
    <property type="term" value="F:metal ion binding"/>
    <property type="evidence" value="ECO:0007669"/>
    <property type="project" value="UniProtKB-KW"/>
</dbReference>
<feature type="domain" description="Carboxypeptidase activation peptide" evidence="3">
    <location>
        <begin position="2"/>
        <end position="45"/>
    </location>
</feature>
<dbReference type="InterPro" id="IPR036990">
    <property type="entry name" value="M14A-like_propep"/>
</dbReference>
<keyword evidence="2" id="KW-0862">Zinc</keyword>
<dbReference type="EMBL" id="CAJPEV010046963">
    <property type="protein sequence ID" value="CAG0910356.1"/>
    <property type="molecule type" value="Genomic_DNA"/>
</dbReference>
<evidence type="ECO:0000256" key="1">
    <source>
        <dbReference type="ARBA" id="ARBA00022723"/>
    </source>
</evidence>
<protein>
    <recommendedName>
        <fullName evidence="3">Carboxypeptidase activation peptide domain-containing protein</fullName>
    </recommendedName>
</protein>
<evidence type="ECO:0000313" key="5">
    <source>
        <dbReference type="Proteomes" id="UP000677054"/>
    </source>
</evidence>
<organism evidence="4">
    <name type="scientific">Darwinula stevensoni</name>
    <dbReference type="NCBI Taxonomy" id="69355"/>
    <lineage>
        <taxon>Eukaryota</taxon>
        <taxon>Metazoa</taxon>
        <taxon>Ecdysozoa</taxon>
        <taxon>Arthropoda</taxon>
        <taxon>Crustacea</taxon>
        <taxon>Oligostraca</taxon>
        <taxon>Ostracoda</taxon>
        <taxon>Podocopa</taxon>
        <taxon>Podocopida</taxon>
        <taxon>Darwinulocopina</taxon>
        <taxon>Darwinuloidea</taxon>
        <taxon>Darwinulidae</taxon>
        <taxon>Darwinula</taxon>
    </lineage>
</organism>
<accession>A0A7R9FUN4</accession>
<sequence>MDFWTEPSAVGRPVDIRAAPDEKFRVEEELRRNGLHVRTIISDIQPHRRRGVD</sequence>
<dbReference type="InterPro" id="IPR003146">
    <property type="entry name" value="M14A_act_pep"/>
</dbReference>
<evidence type="ECO:0000313" key="4">
    <source>
        <dbReference type="EMBL" id="CAD7255686.1"/>
    </source>
</evidence>
<dbReference type="SUPFAM" id="SSF54897">
    <property type="entry name" value="Protease propeptides/inhibitors"/>
    <property type="match status" value="1"/>
</dbReference>
<gene>
    <name evidence="4" type="ORF">DSTB1V02_LOCUS15431</name>
</gene>
<keyword evidence="1" id="KW-0479">Metal-binding</keyword>
<dbReference type="Proteomes" id="UP000677054">
    <property type="component" value="Unassembled WGS sequence"/>
</dbReference>
<name>A0A7R9FUN4_9CRUS</name>
<proteinExistence type="predicted"/>
<reference evidence="4" key="1">
    <citation type="submission" date="2020-11" db="EMBL/GenBank/DDBJ databases">
        <authorList>
            <person name="Tran Van P."/>
        </authorList>
    </citation>
    <scope>NUCLEOTIDE SEQUENCE</scope>
</reference>